<protein>
    <submittedName>
        <fullName evidence="2">Uncharacterized protein</fullName>
    </submittedName>
</protein>
<comment type="caution">
    <text evidence="2">The sequence shown here is derived from an EMBL/GenBank/DDBJ whole genome shotgun (WGS) entry which is preliminary data.</text>
</comment>
<feature type="transmembrane region" description="Helical" evidence="1">
    <location>
        <begin position="51"/>
        <end position="69"/>
    </location>
</feature>
<keyword evidence="3" id="KW-1185">Reference proteome</keyword>
<evidence type="ECO:0000313" key="3">
    <source>
        <dbReference type="Proteomes" id="UP000702954"/>
    </source>
</evidence>
<dbReference type="RefSeq" id="WP_116442479.1">
    <property type="nucleotide sequence ID" value="NZ_BHEO01000008.1"/>
</dbReference>
<reference evidence="2 3" key="1">
    <citation type="journal article" date="2018" name="Int. J. Syst. Evol. Microbiol.">
        <title>Draft Genome Sequence of Faecalimonas umbilicata JCM 30896T, an Acetate-Producing Bacterium Isolated from Human Feces.</title>
        <authorList>
            <person name="Sakamoto M."/>
            <person name="Ikeyama N."/>
            <person name="Yuki M."/>
            <person name="Ohkuma M."/>
        </authorList>
    </citation>
    <scope>NUCLEOTIDE SEQUENCE [LARGE SCALE GENOMIC DNA]</scope>
    <source>
        <strain evidence="2 3">EGH7</strain>
    </source>
</reference>
<dbReference type="Proteomes" id="UP000702954">
    <property type="component" value="Unassembled WGS sequence"/>
</dbReference>
<keyword evidence="1" id="KW-0472">Membrane</keyword>
<proteinExistence type="predicted"/>
<name>A0ABQ0QX44_9FIRM</name>
<dbReference type="EMBL" id="BHEO01000008">
    <property type="protein sequence ID" value="GBU05004.1"/>
    <property type="molecule type" value="Genomic_DNA"/>
</dbReference>
<feature type="transmembrane region" description="Helical" evidence="1">
    <location>
        <begin position="104"/>
        <end position="123"/>
    </location>
</feature>
<feature type="transmembrane region" description="Helical" evidence="1">
    <location>
        <begin position="6"/>
        <end position="30"/>
    </location>
</feature>
<keyword evidence="1" id="KW-0812">Transmembrane</keyword>
<organism evidence="2 3">
    <name type="scientific">Faecalimonas umbilicata</name>
    <dbReference type="NCBI Taxonomy" id="1912855"/>
    <lineage>
        <taxon>Bacteria</taxon>
        <taxon>Bacillati</taxon>
        <taxon>Bacillota</taxon>
        <taxon>Clostridia</taxon>
        <taxon>Lachnospirales</taxon>
        <taxon>Lachnospiraceae</taxon>
        <taxon>Faecalimonas</taxon>
    </lineage>
</organism>
<gene>
    <name evidence="2" type="ORF">FAEUMB_15450</name>
</gene>
<keyword evidence="1" id="KW-1133">Transmembrane helix</keyword>
<evidence type="ECO:0000313" key="2">
    <source>
        <dbReference type="EMBL" id="GBU05004.1"/>
    </source>
</evidence>
<feature type="transmembrane region" description="Helical" evidence="1">
    <location>
        <begin position="75"/>
        <end position="92"/>
    </location>
</feature>
<accession>A0ABQ0QX44</accession>
<sequence length="124" mass="14069">MLNILLSVTATVLFVLLCVIYPLGILRFLEKSKEKQRKSVDCFLRKIHKKMGVWIIVVSLLHGIVEIKAGNLDGMFSGKICFLLLILLWLSYGLKRVLKEKWMIVHRILAVLTVIAVIVHVGGM</sequence>
<evidence type="ECO:0000256" key="1">
    <source>
        <dbReference type="SAM" id="Phobius"/>
    </source>
</evidence>